<reference evidence="1 2" key="1">
    <citation type="submission" date="2017-10" db="EMBL/GenBank/DDBJ databases">
        <authorList>
            <person name="Banno H."/>
            <person name="Chua N.-H."/>
        </authorList>
    </citation>
    <scope>NUCLEOTIDE SEQUENCE [LARGE SCALE GENOMIC DNA]</scope>
    <source>
        <strain evidence="1 2">SCPM-O-B-7607</strain>
    </source>
</reference>
<protein>
    <submittedName>
        <fullName evidence="1">Uncharacterized protein</fullName>
    </submittedName>
</protein>
<evidence type="ECO:0000313" key="1">
    <source>
        <dbReference type="EMBL" id="PHZ26976.1"/>
    </source>
</evidence>
<comment type="caution">
    <text evidence="1">The sequence shown here is derived from an EMBL/GenBank/DDBJ whole genome shotgun (WGS) entry which is preliminary data.</text>
</comment>
<name>A0A2G4U2I3_YERBE</name>
<gene>
    <name evidence="1" type="ORF">CS533_13610</name>
</gene>
<dbReference type="Proteomes" id="UP000229378">
    <property type="component" value="Unassembled WGS sequence"/>
</dbReference>
<dbReference type="AlphaFoldDB" id="A0A2G4U2I3"/>
<sequence length="63" mass="7460">MREILEQSLNMLIRFWENSSDPWRVKKNQPRFIYANPRSNKAINLPAKYNVEGLLDDEIPSLV</sequence>
<dbReference type="EMBL" id="PEHN01000013">
    <property type="protein sequence ID" value="PHZ26976.1"/>
    <property type="molecule type" value="Genomic_DNA"/>
</dbReference>
<organism evidence="1 2">
    <name type="scientific">Yersinia bercovieri</name>
    <dbReference type="NCBI Taxonomy" id="634"/>
    <lineage>
        <taxon>Bacteria</taxon>
        <taxon>Pseudomonadati</taxon>
        <taxon>Pseudomonadota</taxon>
        <taxon>Gammaproteobacteria</taxon>
        <taxon>Enterobacterales</taxon>
        <taxon>Yersiniaceae</taxon>
        <taxon>Yersinia</taxon>
    </lineage>
</organism>
<evidence type="ECO:0000313" key="2">
    <source>
        <dbReference type="Proteomes" id="UP000229378"/>
    </source>
</evidence>
<accession>A0A2G4U2I3</accession>
<proteinExistence type="predicted"/>